<evidence type="ECO:0000313" key="2">
    <source>
        <dbReference type="Proteomes" id="UP000006833"/>
    </source>
</evidence>
<dbReference type="HOGENOM" id="CLU_962194_0_0_5"/>
<gene>
    <name evidence="1" type="ordered locus">Dshi_1865</name>
</gene>
<dbReference type="Proteomes" id="UP000006833">
    <property type="component" value="Chromosome"/>
</dbReference>
<organism evidence="1 2">
    <name type="scientific">Dinoroseobacter shibae (strain DSM 16493 / NCIMB 14021 / DFL 12)</name>
    <dbReference type="NCBI Taxonomy" id="398580"/>
    <lineage>
        <taxon>Bacteria</taxon>
        <taxon>Pseudomonadati</taxon>
        <taxon>Pseudomonadota</taxon>
        <taxon>Alphaproteobacteria</taxon>
        <taxon>Rhodobacterales</taxon>
        <taxon>Roseobacteraceae</taxon>
        <taxon>Dinoroseobacter</taxon>
    </lineage>
</organism>
<evidence type="ECO:0008006" key="3">
    <source>
        <dbReference type="Google" id="ProtNLM"/>
    </source>
</evidence>
<name>A8LN94_DINSH</name>
<sequence length="289" mass="33365">MMFDTSFNHFKSVFSHKFFVEPADRNYFLARFAKINRLNTEFWWQALQTVEKLLKAGLVLNGVSIKNGYGHGVEKLWEKHKEVFGELAVTELERPEKLSPAVWTDAPLDNFISIINRLGHPDSRYGLTGYSNRKSDLFKFDQLAFELRRRTIGLDWIVGEDFPSKELAAFYGKPYRDVIVKIPEHQIRLLKWPSGSTDILGPDLEDVVYSWNFSFYRCDADLERPAIQGTEPACTGFGNSYLSLLWEELGQTGITLPARERVTWLLENIQIGRDAETEFRRILDMGRSG</sequence>
<dbReference type="KEGG" id="dsh:Dshi_1865"/>
<protein>
    <recommendedName>
        <fullName evidence="3">HEPN domain-containing protein</fullName>
    </recommendedName>
</protein>
<proteinExistence type="predicted"/>
<reference evidence="2" key="1">
    <citation type="journal article" date="2010" name="ISME J.">
        <title>The complete genome sequence of the algal symbiont Dinoroseobacter shibae: a hitchhiker's guide to life in the sea.</title>
        <authorList>
            <person name="Wagner-Dobler I."/>
            <person name="Ballhausen B."/>
            <person name="Berger M."/>
            <person name="Brinkhoff T."/>
            <person name="Buchholz I."/>
            <person name="Bunk B."/>
            <person name="Cypionka H."/>
            <person name="Daniel R."/>
            <person name="Drepper T."/>
            <person name="Gerdts G."/>
            <person name="Hahnke S."/>
            <person name="Han C."/>
            <person name="Jahn D."/>
            <person name="Kalhoefer D."/>
            <person name="Kiss H."/>
            <person name="Klenk H.P."/>
            <person name="Kyrpides N."/>
            <person name="Liebl W."/>
            <person name="Liesegang H."/>
            <person name="Meincke L."/>
            <person name="Pati A."/>
            <person name="Petersen J."/>
            <person name="Piekarski T."/>
            <person name="Pommerenke C."/>
            <person name="Pradella S."/>
            <person name="Pukall R."/>
            <person name="Rabus R."/>
            <person name="Stackebrandt E."/>
            <person name="Thole S."/>
            <person name="Thompson L."/>
            <person name="Tielen P."/>
            <person name="Tomasch J."/>
            <person name="von Jan M."/>
            <person name="Wanphrut N."/>
            <person name="Wichels A."/>
            <person name="Zech H."/>
            <person name="Simon M."/>
        </authorList>
    </citation>
    <scope>NUCLEOTIDE SEQUENCE [LARGE SCALE GENOMIC DNA]</scope>
    <source>
        <strain evidence="2">DSM 16493 / NCIMB 14021 / DFL 12</strain>
    </source>
</reference>
<evidence type="ECO:0000313" key="1">
    <source>
        <dbReference type="EMBL" id="ABV93607.1"/>
    </source>
</evidence>
<dbReference type="eggNOG" id="COG2250">
    <property type="taxonomic scope" value="Bacteria"/>
</dbReference>
<keyword evidence="2" id="KW-1185">Reference proteome</keyword>
<accession>A8LN94</accession>
<dbReference type="EMBL" id="CP000830">
    <property type="protein sequence ID" value="ABV93607.1"/>
    <property type="molecule type" value="Genomic_DNA"/>
</dbReference>
<dbReference type="AlphaFoldDB" id="A8LN94"/>